<feature type="compositionally biased region" description="Basic and acidic residues" evidence="1">
    <location>
        <begin position="118"/>
        <end position="132"/>
    </location>
</feature>
<protein>
    <submittedName>
        <fullName evidence="2">Uncharacterized protein</fullName>
    </submittedName>
</protein>
<accession>A0A2D3UVC3</accession>
<dbReference type="Proteomes" id="UP000225277">
    <property type="component" value="Unassembled WGS sequence"/>
</dbReference>
<dbReference type="GeneID" id="35601616"/>
<organism evidence="2 3">
    <name type="scientific">Ramularia collo-cygni</name>
    <dbReference type="NCBI Taxonomy" id="112498"/>
    <lineage>
        <taxon>Eukaryota</taxon>
        <taxon>Fungi</taxon>
        <taxon>Dikarya</taxon>
        <taxon>Ascomycota</taxon>
        <taxon>Pezizomycotina</taxon>
        <taxon>Dothideomycetes</taxon>
        <taxon>Dothideomycetidae</taxon>
        <taxon>Mycosphaerellales</taxon>
        <taxon>Mycosphaerellaceae</taxon>
        <taxon>Ramularia</taxon>
    </lineage>
</organism>
<dbReference type="AlphaFoldDB" id="A0A2D3UVC3"/>
<reference evidence="2 3" key="1">
    <citation type="submission" date="2016-03" db="EMBL/GenBank/DDBJ databases">
        <authorList>
            <person name="Ploux O."/>
        </authorList>
    </citation>
    <scope>NUCLEOTIDE SEQUENCE [LARGE SCALE GENOMIC DNA]</scope>
    <source>
        <strain evidence="2 3">URUG2</strain>
    </source>
</reference>
<dbReference type="EMBL" id="FJUY01000009">
    <property type="protein sequence ID" value="CZT20621.1"/>
    <property type="molecule type" value="Genomic_DNA"/>
</dbReference>
<feature type="region of interest" description="Disordered" evidence="1">
    <location>
        <begin position="95"/>
        <end position="132"/>
    </location>
</feature>
<sequence>MPIEPKSSRPIPPGMANNTHWNTSPFAFPPNTNVLDSHAMPSEAAARARLAGNAYIDASKNRDREEPYQIIGPAPTSKSGQIFPLQSWVDKLTGKNSKKDEAAEGQVLDGQSVSGESVVKESKGKSDEGGGR</sequence>
<evidence type="ECO:0000313" key="2">
    <source>
        <dbReference type="EMBL" id="CZT20621.1"/>
    </source>
</evidence>
<keyword evidence="3" id="KW-1185">Reference proteome</keyword>
<proteinExistence type="predicted"/>
<gene>
    <name evidence="2" type="ORF">RCC_06479</name>
</gene>
<dbReference type="RefSeq" id="XP_023627510.1">
    <property type="nucleotide sequence ID" value="XM_023771742.1"/>
</dbReference>
<dbReference type="OrthoDB" id="3649946at2759"/>
<feature type="region of interest" description="Disordered" evidence="1">
    <location>
        <begin position="58"/>
        <end position="81"/>
    </location>
</feature>
<evidence type="ECO:0000256" key="1">
    <source>
        <dbReference type="SAM" id="MobiDB-lite"/>
    </source>
</evidence>
<evidence type="ECO:0000313" key="3">
    <source>
        <dbReference type="Proteomes" id="UP000225277"/>
    </source>
</evidence>
<name>A0A2D3UVC3_9PEZI</name>
<feature type="region of interest" description="Disordered" evidence="1">
    <location>
        <begin position="1"/>
        <end position="24"/>
    </location>
</feature>